<dbReference type="STRING" id="1484053.SAMN05444274_102197"/>
<organism evidence="2 3">
    <name type="scientific">Mariniphaga anaerophila</name>
    <dbReference type="NCBI Taxonomy" id="1484053"/>
    <lineage>
        <taxon>Bacteria</taxon>
        <taxon>Pseudomonadati</taxon>
        <taxon>Bacteroidota</taxon>
        <taxon>Bacteroidia</taxon>
        <taxon>Marinilabiliales</taxon>
        <taxon>Prolixibacteraceae</taxon>
        <taxon>Mariniphaga</taxon>
    </lineage>
</organism>
<gene>
    <name evidence="2" type="ORF">SAMN05444274_102197</name>
</gene>
<evidence type="ECO:0000313" key="2">
    <source>
        <dbReference type="EMBL" id="SHE71988.1"/>
    </source>
</evidence>
<dbReference type="OrthoDB" id="1122951at2"/>
<evidence type="ECO:0008006" key="4">
    <source>
        <dbReference type="Google" id="ProtNLM"/>
    </source>
</evidence>
<feature type="signal peptide" evidence="1">
    <location>
        <begin position="1"/>
        <end position="23"/>
    </location>
</feature>
<dbReference type="AlphaFoldDB" id="A0A1M4VST4"/>
<protein>
    <recommendedName>
        <fullName evidence="4">DUF4374 domain-containing protein</fullName>
    </recommendedName>
</protein>
<evidence type="ECO:0000256" key="1">
    <source>
        <dbReference type="SAM" id="SignalP"/>
    </source>
</evidence>
<sequence>MKTHYSGLLALALVILFSSCSKNDDPTPTPEKTSNYSVLGVIDNAYYLAQAESLSEGTLSFVNNGTQLDADQAARIISAGDYLYSLDYGTGLLTQLEANSSGGYDAVNEINAGLSVGTNRPRYKLADENTIMVYNVVVEPVYNETNTDIVDNVCTLRLTSVSIPSLTISSLTEFVIPQTENAKQGATIGYHPMRVDGPVIAGNKVYFGLMHLDMSDPTTPPPFRKPKQTGLETLVFDYPSFENGTIIESDAAAGHTGGYRAPSMHVDEKGDVYQVNWFISGNSFDLSSGDKTVITRLKNGTYDASYLFNISETLGLDTNIGANGWFYVGNGIGYMPIYLEDEGAYSGANTWTVAKIDIYNKTAVKLDLPLSGLFSYENGIVADGKFYMAISPIGGESYVYEFAPESAGATGFTRGLKLDGGNVIVEGVY</sequence>
<proteinExistence type="predicted"/>
<dbReference type="PROSITE" id="PS51257">
    <property type="entry name" value="PROKAR_LIPOPROTEIN"/>
    <property type="match status" value="1"/>
</dbReference>
<dbReference type="EMBL" id="FQUM01000002">
    <property type="protein sequence ID" value="SHE71988.1"/>
    <property type="molecule type" value="Genomic_DNA"/>
</dbReference>
<feature type="chain" id="PRO_5012115451" description="DUF4374 domain-containing protein" evidence="1">
    <location>
        <begin position="24"/>
        <end position="429"/>
    </location>
</feature>
<evidence type="ECO:0000313" key="3">
    <source>
        <dbReference type="Proteomes" id="UP000184164"/>
    </source>
</evidence>
<dbReference type="Proteomes" id="UP000184164">
    <property type="component" value="Unassembled WGS sequence"/>
</dbReference>
<accession>A0A1M4VST4</accession>
<reference evidence="2 3" key="1">
    <citation type="submission" date="2016-11" db="EMBL/GenBank/DDBJ databases">
        <authorList>
            <person name="Jaros S."/>
            <person name="Januszkiewicz K."/>
            <person name="Wedrychowicz H."/>
        </authorList>
    </citation>
    <scope>NUCLEOTIDE SEQUENCE [LARGE SCALE GENOMIC DNA]</scope>
    <source>
        <strain evidence="2 3">DSM 26910</strain>
    </source>
</reference>
<dbReference type="RefSeq" id="WP_072999251.1">
    <property type="nucleotide sequence ID" value="NZ_FQUM01000002.1"/>
</dbReference>
<keyword evidence="1" id="KW-0732">Signal</keyword>
<name>A0A1M4VST4_9BACT</name>
<keyword evidence="3" id="KW-1185">Reference proteome</keyword>